<evidence type="ECO:0000313" key="2">
    <source>
        <dbReference type="EMBL" id="KAK4002630.1"/>
    </source>
</evidence>
<name>A0ABQ9YPU4_9CRUS</name>
<reference evidence="2 3" key="1">
    <citation type="journal article" date="2023" name="Nucleic Acids Res.">
        <title>The hologenome of Daphnia magna reveals possible DNA methylation and microbiome-mediated evolution of the host genome.</title>
        <authorList>
            <person name="Chaturvedi A."/>
            <person name="Li X."/>
            <person name="Dhandapani V."/>
            <person name="Marshall H."/>
            <person name="Kissane S."/>
            <person name="Cuenca-Cambronero M."/>
            <person name="Asole G."/>
            <person name="Calvet F."/>
            <person name="Ruiz-Romero M."/>
            <person name="Marangio P."/>
            <person name="Guigo R."/>
            <person name="Rago D."/>
            <person name="Mirbahai L."/>
            <person name="Eastwood N."/>
            <person name="Colbourne J.K."/>
            <person name="Zhou J."/>
            <person name="Mallon E."/>
            <person name="Orsini L."/>
        </authorList>
    </citation>
    <scope>NUCLEOTIDE SEQUENCE [LARGE SCALE GENOMIC DNA]</scope>
    <source>
        <strain evidence="2">LRV0_1</strain>
    </source>
</reference>
<feature type="compositionally biased region" description="Acidic residues" evidence="1">
    <location>
        <begin position="28"/>
        <end position="39"/>
    </location>
</feature>
<keyword evidence="3" id="KW-1185">Reference proteome</keyword>
<dbReference type="EMBL" id="JAOYFB010000001">
    <property type="protein sequence ID" value="KAK4002630.1"/>
    <property type="molecule type" value="Genomic_DNA"/>
</dbReference>
<evidence type="ECO:0000256" key="1">
    <source>
        <dbReference type="SAM" id="MobiDB-lite"/>
    </source>
</evidence>
<organism evidence="2 3">
    <name type="scientific">Daphnia magna</name>
    <dbReference type="NCBI Taxonomy" id="35525"/>
    <lineage>
        <taxon>Eukaryota</taxon>
        <taxon>Metazoa</taxon>
        <taxon>Ecdysozoa</taxon>
        <taxon>Arthropoda</taxon>
        <taxon>Crustacea</taxon>
        <taxon>Branchiopoda</taxon>
        <taxon>Diplostraca</taxon>
        <taxon>Cladocera</taxon>
        <taxon>Anomopoda</taxon>
        <taxon>Daphniidae</taxon>
        <taxon>Daphnia</taxon>
    </lineage>
</organism>
<comment type="caution">
    <text evidence="2">The sequence shown here is derived from an EMBL/GenBank/DDBJ whole genome shotgun (WGS) entry which is preliminary data.</text>
</comment>
<protein>
    <submittedName>
        <fullName evidence="2">Uncharacterized protein</fullName>
    </submittedName>
</protein>
<evidence type="ECO:0000313" key="3">
    <source>
        <dbReference type="Proteomes" id="UP001234178"/>
    </source>
</evidence>
<accession>A0ABQ9YPU4</accession>
<sequence>MDTQGRKGRANNLGTTPRRCGILKPNFEEEEEEEEEEGTSEQSRGSPFLGTSSSFFWLLSMGALDKTLIIRVMEERR</sequence>
<dbReference type="Proteomes" id="UP001234178">
    <property type="component" value="Unassembled WGS sequence"/>
</dbReference>
<gene>
    <name evidence="2" type="ORF">OUZ56_004442</name>
</gene>
<proteinExistence type="predicted"/>
<feature type="region of interest" description="Disordered" evidence="1">
    <location>
        <begin position="1"/>
        <end position="48"/>
    </location>
</feature>